<evidence type="ECO:0000256" key="2">
    <source>
        <dbReference type="ARBA" id="ARBA00023125"/>
    </source>
</evidence>
<dbReference type="SUPFAM" id="SSF47413">
    <property type="entry name" value="lambda repressor-like DNA-binding domains"/>
    <property type="match status" value="1"/>
</dbReference>
<dbReference type="Proteomes" id="UP001208935">
    <property type="component" value="Unassembled WGS sequence"/>
</dbReference>
<dbReference type="CDD" id="cd20010">
    <property type="entry name" value="PBP1_AglR-like"/>
    <property type="match status" value="1"/>
</dbReference>
<evidence type="ECO:0000259" key="4">
    <source>
        <dbReference type="PROSITE" id="PS50932"/>
    </source>
</evidence>
<comment type="caution">
    <text evidence="5">The sequence shown here is derived from an EMBL/GenBank/DDBJ whole genome shotgun (WGS) entry which is preliminary data.</text>
</comment>
<reference evidence="6" key="1">
    <citation type="submission" date="2023-07" db="EMBL/GenBank/DDBJ databases">
        <title>Verminephrobacter genomes.</title>
        <authorList>
            <person name="Lund M.B."/>
        </authorList>
    </citation>
    <scope>NUCLEOTIDE SEQUENCE [LARGE SCALE GENOMIC DNA]</scope>
    <source>
        <strain evidence="6">AtM5-05</strain>
    </source>
</reference>
<evidence type="ECO:0000256" key="3">
    <source>
        <dbReference type="ARBA" id="ARBA00023163"/>
    </source>
</evidence>
<dbReference type="PANTHER" id="PTHR30146">
    <property type="entry name" value="LACI-RELATED TRANSCRIPTIONAL REPRESSOR"/>
    <property type="match status" value="1"/>
</dbReference>
<name>A0ABT3KRU1_9BURK</name>
<organism evidence="5 6">
    <name type="scientific">Verminephrobacter aporrectodeae subsp. tuberculatae</name>
    <dbReference type="NCBI Taxonomy" id="1110392"/>
    <lineage>
        <taxon>Bacteria</taxon>
        <taxon>Pseudomonadati</taxon>
        <taxon>Pseudomonadota</taxon>
        <taxon>Betaproteobacteria</taxon>
        <taxon>Burkholderiales</taxon>
        <taxon>Comamonadaceae</taxon>
        <taxon>Verminephrobacter</taxon>
    </lineage>
</organism>
<dbReference type="PROSITE" id="PS50932">
    <property type="entry name" value="HTH_LACI_2"/>
    <property type="match status" value="1"/>
</dbReference>
<keyword evidence="3" id="KW-0804">Transcription</keyword>
<dbReference type="Gene3D" id="3.40.50.2300">
    <property type="match status" value="2"/>
</dbReference>
<proteinExistence type="predicted"/>
<sequence>MSISSLAESLGLSISTVSRALNGYTDVSARTRERVEAAAKAIGYQPHPVAHRLATGRTGAIALVSSLRSGNYLDATFSALLAGVSEALRPRGYFALSLVLPTGDDELPELERLLAGRLVDGVILARTRIEDPRVSLLQQRGLPFITHGRTQGNAPHAWVDADNVRAFFLATERLAGLGHRRIALINGQPQMTFAVLREQGFASAMHAFGLDPAACPVRHGEPTAADGLRIASELIAENHARQGHAAGPVTAMLCATDAMALGAMAAIRAAGLVVGRAISVMGYGNSEAGLYAEPPLSTIDHALVENGHHLAQLLLEQLQGGAPAASHRSHLAAVSLIVRQSDGPCPHTPTSP</sequence>
<accession>A0ABT3KRU1</accession>
<keyword evidence="6" id="KW-1185">Reference proteome</keyword>
<dbReference type="EMBL" id="QZCW01000001">
    <property type="protein sequence ID" value="MCW5321042.1"/>
    <property type="molecule type" value="Genomic_DNA"/>
</dbReference>
<protein>
    <submittedName>
        <fullName evidence="5">LacI family transcriptional regulator</fullName>
    </submittedName>
</protein>
<evidence type="ECO:0000313" key="5">
    <source>
        <dbReference type="EMBL" id="MCW5321042.1"/>
    </source>
</evidence>
<dbReference type="Pfam" id="PF13377">
    <property type="entry name" value="Peripla_BP_3"/>
    <property type="match status" value="1"/>
</dbReference>
<dbReference type="SUPFAM" id="SSF53822">
    <property type="entry name" value="Periplasmic binding protein-like I"/>
    <property type="match status" value="1"/>
</dbReference>
<dbReference type="Pfam" id="PF00356">
    <property type="entry name" value="LacI"/>
    <property type="match status" value="1"/>
</dbReference>
<dbReference type="PANTHER" id="PTHR30146:SF109">
    <property type="entry name" value="HTH-TYPE TRANSCRIPTIONAL REGULATOR GALS"/>
    <property type="match status" value="1"/>
</dbReference>
<feature type="domain" description="HTH lacI-type" evidence="4">
    <location>
        <begin position="1"/>
        <end position="55"/>
    </location>
</feature>
<gene>
    <name evidence="5" type="ORF">D5039_07670</name>
</gene>
<evidence type="ECO:0000313" key="6">
    <source>
        <dbReference type="Proteomes" id="UP001208935"/>
    </source>
</evidence>
<dbReference type="InterPro" id="IPR010982">
    <property type="entry name" value="Lambda_DNA-bd_dom_sf"/>
</dbReference>
<dbReference type="SMART" id="SM00354">
    <property type="entry name" value="HTH_LACI"/>
    <property type="match status" value="1"/>
</dbReference>
<dbReference type="InterPro" id="IPR046335">
    <property type="entry name" value="LacI/GalR-like_sensor"/>
</dbReference>
<dbReference type="InterPro" id="IPR028082">
    <property type="entry name" value="Peripla_BP_I"/>
</dbReference>
<dbReference type="InterPro" id="IPR000843">
    <property type="entry name" value="HTH_LacI"/>
</dbReference>
<dbReference type="RefSeq" id="WP_265281666.1">
    <property type="nucleotide sequence ID" value="NZ_QZCW01000001.1"/>
</dbReference>
<dbReference type="Gene3D" id="1.10.260.40">
    <property type="entry name" value="lambda repressor-like DNA-binding domains"/>
    <property type="match status" value="1"/>
</dbReference>
<evidence type="ECO:0000256" key="1">
    <source>
        <dbReference type="ARBA" id="ARBA00023015"/>
    </source>
</evidence>
<keyword evidence="1" id="KW-0805">Transcription regulation</keyword>
<dbReference type="CDD" id="cd01392">
    <property type="entry name" value="HTH_LacI"/>
    <property type="match status" value="1"/>
</dbReference>
<keyword evidence="2" id="KW-0238">DNA-binding</keyword>
<dbReference type="GeneID" id="77321159"/>